<dbReference type="InterPro" id="IPR036291">
    <property type="entry name" value="NAD(P)-bd_dom_sf"/>
</dbReference>
<reference evidence="9" key="1">
    <citation type="submission" date="2023-11" db="EMBL/GenBank/DDBJ databases">
        <title>Genome Sequence of Bacillus pseudomycoides stain BUPM19.</title>
        <authorList>
            <person name="Farhat A."/>
        </authorList>
    </citation>
    <scope>NUCLEOTIDE SEQUENCE [LARGE SCALE GENOMIC DNA]</scope>
    <source>
        <strain evidence="9">BUPM19</strain>
    </source>
</reference>
<gene>
    <name evidence="8" type="ORF">U2I54_03275</name>
</gene>
<feature type="domain" description="NAD-dependent epimerase/dehydratase" evidence="7">
    <location>
        <begin position="14"/>
        <end position="164"/>
    </location>
</feature>
<dbReference type="EMBL" id="JAXOVW010000004">
    <property type="protein sequence ID" value="MDZ5606154.1"/>
    <property type="molecule type" value="Genomic_DNA"/>
</dbReference>
<dbReference type="RefSeq" id="WP_374216764.1">
    <property type="nucleotide sequence ID" value="NZ_JAXOVW010000004.1"/>
</dbReference>
<dbReference type="InterPro" id="IPR001509">
    <property type="entry name" value="Epimerase_deHydtase"/>
</dbReference>
<evidence type="ECO:0000256" key="4">
    <source>
        <dbReference type="ARBA" id="ARBA00023144"/>
    </source>
</evidence>
<organism evidence="8 9">
    <name type="scientific">Bacillus bingmayongensis</name>
    <dbReference type="NCBI Taxonomy" id="1150157"/>
    <lineage>
        <taxon>Bacteria</taxon>
        <taxon>Bacillati</taxon>
        <taxon>Bacillota</taxon>
        <taxon>Bacilli</taxon>
        <taxon>Bacillales</taxon>
        <taxon>Bacillaceae</taxon>
        <taxon>Bacillus</taxon>
    </lineage>
</organism>
<accession>A0ABU5JRU5</accession>
<comment type="pathway">
    <text evidence="1">Carbohydrate metabolism; galactose metabolism.</text>
</comment>
<dbReference type="Gene3D" id="3.40.50.720">
    <property type="entry name" value="NAD(P)-binding Rossmann-like Domain"/>
    <property type="match status" value="1"/>
</dbReference>
<protein>
    <recommendedName>
        <fullName evidence="3">UDP-glucose 4-epimerase</fullName>
    </recommendedName>
    <alternativeName>
        <fullName evidence="6">Galactowaldenase</fullName>
    </alternativeName>
    <alternativeName>
        <fullName evidence="5">UDP-galactose 4-epimerase</fullName>
    </alternativeName>
</protein>
<evidence type="ECO:0000313" key="9">
    <source>
        <dbReference type="Proteomes" id="UP001291930"/>
    </source>
</evidence>
<evidence type="ECO:0000256" key="3">
    <source>
        <dbReference type="ARBA" id="ARBA00018569"/>
    </source>
</evidence>
<keyword evidence="9" id="KW-1185">Reference proteome</keyword>
<evidence type="ECO:0000259" key="7">
    <source>
        <dbReference type="Pfam" id="PF01370"/>
    </source>
</evidence>
<evidence type="ECO:0000313" key="8">
    <source>
        <dbReference type="EMBL" id="MDZ5606154.1"/>
    </source>
</evidence>
<dbReference type="Proteomes" id="UP001291930">
    <property type="component" value="Unassembled WGS sequence"/>
</dbReference>
<evidence type="ECO:0000256" key="2">
    <source>
        <dbReference type="ARBA" id="ARBA00007637"/>
    </source>
</evidence>
<dbReference type="Pfam" id="PF01370">
    <property type="entry name" value="Epimerase"/>
    <property type="match status" value="1"/>
</dbReference>
<comment type="similarity">
    <text evidence="2">Belongs to the NAD(P)-dependent epimerase/dehydratase family.</text>
</comment>
<evidence type="ECO:0000256" key="6">
    <source>
        <dbReference type="ARBA" id="ARBA00033067"/>
    </source>
</evidence>
<evidence type="ECO:0000256" key="5">
    <source>
        <dbReference type="ARBA" id="ARBA00031367"/>
    </source>
</evidence>
<keyword evidence="4" id="KW-0119">Carbohydrate metabolism</keyword>
<dbReference type="PANTHER" id="PTHR43725:SF53">
    <property type="entry name" value="UDP-ARABINOSE 4-EPIMERASE 1"/>
    <property type="match status" value="1"/>
</dbReference>
<dbReference type="PANTHER" id="PTHR43725">
    <property type="entry name" value="UDP-GLUCOSE 4-EPIMERASE"/>
    <property type="match status" value="1"/>
</dbReference>
<comment type="caution">
    <text evidence="8">The sequence shown here is derived from an EMBL/GenBank/DDBJ whole genome shotgun (WGS) entry which is preliminary data.</text>
</comment>
<name>A0ABU5JRU5_9BACI</name>
<sequence>MRGRRANGKSASNGGFGFIGSHIVDKLLHNNYEVAVYDNLSTGHVSNVHSKCIAFFNTVEDERSLEKAMETFEPDFIVHQAAQVSVQNSISNITNDARINITGSTNIIKLSQKYGVKKIIFASSAAVYSNSKIMPIPVSHPTRPLSPYDVSKQTAEEYLKIFKARKRII</sequence>
<evidence type="ECO:0000256" key="1">
    <source>
        <dbReference type="ARBA" id="ARBA00004947"/>
    </source>
</evidence>
<dbReference type="SUPFAM" id="SSF51735">
    <property type="entry name" value="NAD(P)-binding Rossmann-fold domains"/>
    <property type="match status" value="1"/>
</dbReference>
<proteinExistence type="inferred from homology"/>
<keyword evidence="4" id="KW-0299">Galactose metabolism</keyword>